<proteinExistence type="predicted"/>
<dbReference type="AlphaFoldDB" id="A0A914CVR2"/>
<evidence type="ECO:0000313" key="1">
    <source>
        <dbReference type="Proteomes" id="UP000887540"/>
    </source>
</evidence>
<organism evidence="1 2">
    <name type="scientific">Acrobeloides nanus</name>
    <dbReference type="NCBI Taxonomy" id="290746"/>
    <lineage>
        <taxon>Eukaryota</taxon>
        <taxon>Metazoa</taxon>
        <taxon>Ecdysozoa</taxon>
        <taxon>Nematoda</taxon>
        <taxon>Chromadorea</taxon>
        <taxon>Rhabditida</taxon>
        <taxon>Tylenchina</taxon>
        <taxon>Cephalobomorpha</taxon>
        <taxon>Cephaloboidea</taxon>
        <taxon>Cephalobidae</taxon>
        <taxon>Acrobeloides</taxon>
    </lineage>
</organism>
<dbReference type="Proteomes" id="UP000887540">
    <property type="component" value="Unplaced"/>
</dbReference>
<protein>
    <submittedName>
        <fullName evidence="2">Uncharacterized protein</fullName>
    </submittedName>
</protein>
<sequence length="505" mass="57017">MPDQMKMVPIWVGKPFTAANFRENLVTLTKQNDPDYQAHHQLPQMYRATFEQAGLAIDDPRYGLWWCSKAGVPTNHSSQAANYNAKWEQFFATTASPSQDEILAYMKSLAPSRRGYAWVNVKSSPRLSSVDRSEMFRALQWGRLDELPVEPRFARQNKGRKFGDLLWTTGPTKIASARFVSVLDESRATGYSTFPVEVENPPGIVLPRYHGLVVFGRPGDDCFSILPAEQHWKHAHREVAAAGWWGRRRARERLRELEESDGLDAAAQRWAREMLRTEIANAWARTSRHANEWHPRLLEQLPGLAEEAAAEAVLQAGDDEQLHIHLTAAAAEQIARENVDRVKAVVNDPTIYLLRTTTPDGDPMTVLQHAASGLRARFAVDPVDGFGDVFSKSYDIPSINPDNPRDDGNRWELYAGLGLGRRLYLAAGELHPHIRWRAGIQSPYAAPLRTRLHNADPYHWAGHCAWCNERRIIWREAEPAEFSEHPITPAPAAIEPRLVEVTTGE</sequence>
<evidence type="ECO:0000313" key="2">
    <source>
        <dbReference type="WBParaSite" id="ACRNAN_scaffold153.g24986.t1"/>
    </source>
</evidence>
<accession>A0A914CVR2</accession>
<name>A0A914CVR2_9BILA</name>
<dbReference type="WBParaSite" id="ACRNAN_scaffold153.g24986.t1">
    <property type="protein sequence ID" value="ACRNAN_scaffold153.g24986.t1"/>
    <property type="gene ID" value="ACRNAN_scaffold153.g24986"/>
</dbReference>
<keyword evidence="1" id="KW-1185">Reference proteome</keyword>
<reference evidence="2" key="1">
    <citation type="submission" date="2022-11" db="UniProtKB">
        <authorList>
            <consortium name="WormBaseParasite"/>
        </authorList>
    </citation>
    <scope>IDENTIFICATION</scope>
</reference>